<comment type="caution">
    <text evidence="1">The sequence shown here is derived from an EMBL/GenBank/DDBJ whole genome shotgun (WGS) entry which is preliminary data.</text>
</comment>
<organism evidence="1 2">
    <name type="scientific">Pyropia yezoensis</name>
    <name type="common">Susabi-nori</name>
    <name type="synonym">Porphyra yezoensis</name>
    <dbReference type="NCBI Taxonomy" id="2788"/>
    <lineage>
        <taxon>Eukaryota</taxon>
        <taxon>Rhodophyta</taxon>
        <taxon>Bangiophyceae</taxon>
        <taxon>Bangiales</taxon>
        <taxon>Bangiaceae</taxon>
        <taxon>Pyropia</taxon>
    </lineage>
</organism>
<sequence>MKARASVAGGEAALVVRRHMGATERMMYYAEQSFGGAFRIAAGAVPVVGVKVAAGDMGKENGVTAAAFADAHAVLAAGTGGAGAAPHGKAAAATATPTPAHLPWHAGVYLPAPGREHDPADAAAVVYYLPHYLADGTSIDILAAATVDALAAAVGPAAKANTATVPLAPPLGEVYPPPGGAGIAGMARGVAAFLAAETAAPLTRRHRRALAPPPAGPPATAATRTASAVDAWALASAVHATVHAPGYRASEVSAFGVFTAVLGSAPGRAMLRAAARSPAQQGRIIPPAVSNVGRCGLTDEANGRAAASAAAPPTVGAIRLMDWEAVLGAPLVLYACTVGGRMALVLTSTEPLVSTATAAAVLAAVVKTIEAAA</sequence>
<dbReference type="EMBL" id="CM020619">
    <property type="protein sequence ID" value="KAK1866681.1"/>
    <property type="molecule type" value="Genomic_DNA"/>
</dbReference>
<gene>
    <name evidence="1" type="ORF">I4F81_009197</name>
</gene>
<reference evidence="1" key="1">
    <citation type="submission" date="2019-11" db="EMBL/GenBank/DDBJ databases">
        <title>Nori genome reveals adaptations in red seaweeds to the harsh intertidal environment.</title>
        <authorList>
            <person name="Wang D."/>
            <person name="Mao Y."/>
        </authorList>
    </citation>
    <scope>NUCLEOTIDE SEQUENCE</scope>
    <source>
        <tissue evidence="1">Gametophyte</tissue>
    </source>
</reference>
<dbReference type="Proteomes" id="UP000798662">
    <property type="component" value="Chromosome 2"/>
</dbReference>
<evidence type="ECO:0000313" key="2">
    <source>
        <dbReference type="Proteomes" id="UP000798662"/>
    </source>
</evidence>
<protein>
    <submittedName>
        <fullName evidence="1">Uncharacterized protein</fullName>
    </submittedName>
</protein>
<name>A0ACC3C9M1_PYRYE</name>
<accession>A0ACC3C9M1</accession>
<evidence type="ECO:0000313" key="1">
    <source>
        <dbReference type="EMBL" id="KAK1866681.1"/>
    </source>
</evidence>
<keyword evidence="2" id="KW-1185">Reference proteome</keyword>
<proteinExistence type="predicted"/>